<dbReference type="InterPro" id="IPR037232">
    <property type="entry name" value="NADH_quin_OxRdtase_su_C/D-like"/>
</dbReference>
<reference evidence="8 9" key="1">
    <citation type="submission" date="2020-12" db="EMBL/GenBank/DDBJ databases">
        <title>Sulforoseuscoccus oceanibium gen. nov., sp. nov., a representative of the phylum Verrucomicrobia with special cytoplasmic membrane, and proposal of Sulforoseuscoccusaceae fam. nov.</title>
        <authorList>
            <person name="Xi F."/>
        </authorList>
    </citation>
    <scope>NUCLEOTIDE SEQUENCE [LARGE SCALE GENOMIC DNA]</scope>
    <source>
        <strain evidence="8 9">T37</strain>
    </source>
</reference>
<comment type="similarity">
    <text evidence="1 3 4">Belongs to the complex I 30 kDa subunit family.</text>
</comment>
<dbReference type="GO" id="GO:0008137">
    <property type="term" value="F:NADH dehydrogenase (ubiquinone) activity"/>
    <property type="evidence" value="ECO:0007669"/>
    <property type="project" value="InterPro"/>
</dbReference>
<dbReference type="PROSITE" id="PS00542">
    <property type="entry name" value="COMPLEX1_30K"/>
    <property type="match status" value="1"/>
</dbReference>
<dbReference type="KEGG" id="soa:G3M56_012425"/>
<dbReference type="GO" id="GO:0048038">
    <property type="term" value="F:quinone binding"/>
    <property type="evidence" value="ECO:0007669"/>
    <property type="project" value="UniProtKB-KW"/>
</dbReference>
<dbReference type="EC" id="7.1.1.-" evidence="3"/>
<feature type="domain" description="NADH:ubiquinone oxidoreductase 30kDa subunit" evidence="7">
    <location>
        <begin position="30"/>
        <end position="150"/>
    </location>
</feature>
<comment type="catalytic activity">
    <reaction evidence="3 5">
        <text>a quinone + NADH + 5 H(+)(in) = a quinol + NAD(+) + 4 H(+)(out)</text>
        <dbReference type="Rhea" id="RHEA:57888"/>
        <dbReference type="ChEBI" id="CHEBI:15378"/>
        <dbReference type="ChEBI" id="CHEBI:24646"/>
        <dbReference type="ChEBI" id="CHEBI:57540"/>
        <dbReference type="ChEBI" id="CHEBI:57945"/>
        <dbReference type="ChEBI" id="CHEBI:132124"/>
    </reaction>
</comment>
<name>A0A6B3LCP4_9BACT</name>
<proteinExistence type="inferred from homology"/>
<keyword evidence="3 4" id="KW-0520">NAD</keyword>
<dbReference type="Proteomes" id="UP000475117">
    <property type="component" value="Chromosome"/>
</dbReference>
<evidence type="ECO:0000256" key="2">
    <source>
        <dbReference type="ARBA" id="ARBA00022448"/>
    </source>
</evidence>
<evidence type="ECO:0000259" key="7">
    <source>
        <dbReference type="Pfam" id="PF00329"/>
    </source>
</evidence>
<keyword evidence="3 5" id="KW-0874">Quinone</keyword>
<evidence type="ECO:0000256" key="3">
    <source>
        <dbReference type="HAMAP-Rule" id="MF_01357"/>
    </source>
</evidence>
<dbReference type="HAMAP" id="MF_01357">
    <property type="entry name" value="NDH1_NuoC"/>
    <property type="match status" value="1"/>
</dbReference>
<comment type="subcellular location">
    <subcellularLocation>
        <location evidence="3">Cell membrane</location>
        <topology evidence="3">Peripheral membrane protein</topology>
        <orientation evidence="3">Cytoplasmic side</orientation>
    </subcellularLocation>
</comment>
<sequence length="187" mass="21204">MNAPLAAEKLQAKFGEAITKVNEFRDETTVYVDRAKIVEICKSCRDDLGFDHLVDICSVDNMGEDPRFEVVYHLYSYADLCTLRIKAPVPEDDATIDSITSLWDSADWHERETYDMMGIKFNNHPELRRILMWDGFPFHPLRKDFPLAGKPSEMPDVAFSNAAPLEGGPFVTCSGGDTKKREPRSRA</sequence>
<dbReference type="NCBIfam" id="TIGR01961">
    <property type="entry name" value="NuoC_fam"/>
    <property type="match status" value="1"/>
</dbReference>
<evidence type="ECO:0000256" key="6">
    <source>
        <dbReference type="SAM" id="MobiDB-lite"/>
    </source>
</evidence>
<keyword evidence="3" id="KW-0472">Membrane</keyword>
<dbReference type="InterPro" id="IPR001268">
    <property type="entry name" value="NADH_UbQ_OxRdtase_30kDa_su"/>
</dbReference>
<keyword evidence="9" id="KW-1185">Reference proteome</keyword>
<feature type="region of interest" description="Disordered" evidence="6">
    <location>
        <begin position="166"/>
        <end position="187"/>
    </location>
</feature>
<dbReference type="AlphaFoldDB" id="A0A6B3LCP4"/>
<dbReference type="GO" id="GO:0005886">
    <property type="term" value="C:plasma membrane"/>
    <property type="evidence" value="ECO:0007669"/>
    <property type="project" value="UniProtKB-SubCell"/>
</dbReference>
<keyword evidence="2 3" id="KW-0813">Transport</keyword>
<dbReference type="Gene3D" id="3.30.460.80">
    <property type="entry name" value="NADH:ubiquinone oxidoreductase, 30kDa subunit"/>
    <property type="match status" value="1"/>
</dbReference>
<dbReference type="PANTHER" id="PTHR10884:SF14">
    <property type="entry name" value="NADH DEHYDROGENASE [UBIQUINONE] IRON-SULFUR PROTEIN 3, MITOCHONDRIAL"/>
    <property type="match status" value="1"/>
</dbReference>
<protein>
    <recommendedName>
        <fullName evidence="3">NADH-quinone oxidoreductase subunit C</fullName>
        <ecNumber evidence="3">7.1.1.-</ecNumber>
    </recommendedName>
    <alternativeName>
        <fullName evidence="3">NADH dehydrogenase I subunit C</fullName>
    </alternativeName>
    <alternativeName>
        <fullName evidence="3">NDH-1 subunit C</fullName>
    </alternativeName>
</protein>
<evidence type="ECO:0000313" key="9">
    <source>
        <dbReference type="Proteomes" id="UP000475117"/>
    </source>
</evidence>
<keyword evidence="3" id="KW-1003">Cell membrane</keyword>
<dbReference type="RefSeq" id="WP_164364305.1">
    <property type="nucleotide sequence ID" value="NZ_CP066776.1"/>
</dbReference>
<dbReference type="SUPFAM" id="SSF143243">
    <property type="entry name" value="Nqo5-like"/>
    <property type="match status" value="1"/>
</dbReference>
<evidence type="ECO:0000256" key="4">
    <source>
        <dbReference type="RuleBase" id="RU003456"/>
    </source>
</evidence>
<dbReference type="PANTHER" id="PTHR10884">
    <property type="entry name" value="NADH DEHYDROGENASE UBIQUINONE IRON-SULFUR PROTEIN 3"/>
    <property type="match status" value="1"/>
</dbReference>
<comment type="subunit">
    <text evidence="3">NDH-1 is composed of 14 different subunits. Subunits NuoB, C, D, E, F, and G constitute the peripheral sector of the complex.</text>
</comment>
<accession>A0A6B3LCP4</accession>
<dbReference type="InterPro" id="IPR020396">
    <property type="entry name" value="NADH_UbQ_OxRdtase_CS"/>
</dbReference>
<dbReference type="EMBL" id="CP066776">
    <property type="protein sequence ID" value="QQL44677.1"/>
    <property type="molecule type" value="Genomic_DNA"/>
</dbReference>
<organism evidence="8 9">
    <name type="scientific">Sulfuriroseicoccus oceanibius</name>
    <dbReference type="NCBI Taxonomy" id="2707525"/>
    <lineage>
        <taxon>Bacteria</taxon>
        <taxon>Pseudomonadati</taxon>
        <taxon>Verrucomicrobiota</taxon>
        <taxon>Verrucomicrobiia</taxon>
        <taxon>Verrucomicrobiales</taxon>
        <taxon>Verrucomicrobiaceae</taxon>
        <taxon>Sulfuriroseicoccus</taxon>
    </lineage>
</organism>
<comment type="function">
    <text evidence="3">NDH-1 shuttles electrons from NADH, via FMN and iron-sulfur (Fe-S) centers, to quinones in the respiratory chain. The immediate electron acceptor for the enzyme in this species is believed to be ubiquinone. Couples the redox reaction to proton translocation (for every two electrons transferred, four hydrogen ions are translocated across the cytoplasmic membrane), and thus conserves the redox energy in a proton gradient.</text>
</comment>
<keyword evidence="3" id="KW-0830">Ubiquinone</keyword>
<gene>
    <name evidence="3" type="primary">nuoC</name>
    <name evidence="8" type="ORF">G3M56_012425</name>
</gene>
<dbReference type="GO" id="GO:0050136">
    <property type="term" value="F:NADH dehydrogenase (quinone) (non-electrogenic) activity"/>
    <property type="evidence" value="ECO:0007669"/>
    <property type="project" value="UniProtKB-UniRule"/>
</dbReference>
<feature type="compositionally biased region" description="Basic and acidic residues" evidence="6">
    <location>
        <begin position="177"/>
        <end position="187"/>
    </location>
</feature>
<dbReference type="InterPro" id="IPR010218">
    <property type="entry name" value="NADH_DH_suC"/>
</dbReference>
<evidence type="ECO:0000256" key="5">
    <source>
        <dbReference type="RuleBase" id="RU003582"/>
    </source>
</evidence>
<evidence type="ECO:0000256" key="1">
    <source>
        <dbReference type="ARBA" id="ARBA00007569"/>
    </source>
</evidence>
<evidence type="ECO:0000313" key="8">
    <source>
        <dbReference type="EMBL" id="QQL44677.1"/>
    </source>
</evidence>
<keyword evidence="3 4" id="KW-1278">Translocase</keyword>
<dbReference type="Pfam" id="PF00329">
    <property type="entry name" value="Complex1_30kDa"/>
    <property type="match status" value="1"/>
</dbReference>